<dbReference type="Proteomes" id="UP000218209">
    <property type="component" value="Unassembled WGS sequence"/>
</dbReference>
<dbReference type="AlphaFoldDB" id="A0A1X6P2Q9"/>
<feature type="compositionally biased region" description="Basic residues" evidence="1">
    <location>
        <begin position="58"/>
        <end position="73"/>
    </location>
</feature>
<name>A0A1X6P2Q9_PORUM</name>
<keyword evidence="3" id="KW-1185">Reference proteome</keyword>
<protein>
    <submittedName>
        <fullName evidence="2">Uncharacterized protein</fullName>
    </submittedName>
</protein>
<feature type="compositionally biased region" description="Low complexity" evidence="1">
    <location>
        <begin position="74"/>
        <end position="91"/>
    </location>
</feature>
<evidence type="ECO:0000313" key="3">
    <source>
        <dbReference type="Proteomes" id="UP000218209"/>
    </source>
</evidence>
<dbReference type="EMBL" id="KV918918">
    <property type="protein sequence ID" value="OSX75118.1"/>
    <property type="molecule type" value="Genomic_DNA"/>
</dbReference>
<accession>A0A1X6P2Q9</accession>
<gene>
    <name evidence="2" type="ORF">BU14_0255s0025</name>
</gene>
<evidence type="ECO:0000313" key="2">
    <source>
        <dbReference type="EMBL" id="OSX75118.1"/>
    </source>
</evidence>
<organism evidence="2 3">
    <name type="scientific">Porphyra umbilicalis</name>
    <name type="common">Purple laver</name>
    <name type="synonym">Red alga</name>
    <dbReference type="NCBI Taxonomy" id="2786"/>
    <lineage>
        <taxon>Eukaryota</taxon>
        <taxon>Rhodophyta</taxon>
        <taxon>Bangiophyceae</taxon>
        <taxon>Bangiales</taxon>
        <taxon>Bangiaceae</taxon>
        <taxon>Porphyra</taxon>
    </lineage>
</organism>
<feature type="compositionally biased region" description="Basic residues" evidence="1">
    <location>
        <begin position="7"/>
        <end position="19"/>
    </location>
</feature>
<sequence length="169" mass="18105">MPTPPRAPRRARQRMRTGCRGRLASPVSSSSGRPRRSPSCASTRALPPPPLSRAAPLGRRKRRPPTRHSRRRSTAASAASAPASASSSLPSTTPPRVPRRVEGDQPGPRRHLAGHPPVRPLGRRPVFARAQPRAVPGVDGRLAGHPHCRRGQRHVRGGGGRHDGAVQCV</sequence>
<feature type="region of interest" description="Disordered" evidence="1">
    <location>
        <begin position="1"/>
        <end position="125"/>
    </location>
</feature>
<proteinExistence type="predicted"/>
<reference evidence="2 3" key="1">
    <citation type="submission" date="2017-03" db="EMBL/GenBank/DDBJ databases">
        <title>WGS assembly of Porphyra umbilicalis.</title>
        <authorList>
            <person name="Brawley S.H."/>
            <person name="Blouin N.A."/>
            <person name="Ficko-Blean E."/>
            <person name="Wheeler G.L."/>
            <person name="Lohr M."/>
            <person name="Goodson H.V."/>
            <person name="Jenkins J.W."/>
            <person name="Blaby-Haas C.E."/>
            <person name="Helliwell K.E."/>
            <person name="Chan C."/>
            <person name="Marriage T."/>
            <person name="Bhattacharya D."/>
            <person name="Klein A.S."/>
            <person name="Badis Y."/>
            <person name="Brodie J."/>
            <person name="Cao Y."/>
            <person name="Collen J."/>
            <person name="Dittami S.M."/>
            <person name="Gachon C.M."/>
            <person name="Green B.R."/>
            <person name="Karpowicz S."/>
            <person name="Kim J.W."/>
            <person name="Kudahl U."/>
            <person name="Lin S."/>
            <person name="Michel G."/>
            <person name="Mittag M."/>
            <person name="Olson B.J."/>
            <person name="Pangilinan J."/>
            <person name="Peng Y."/>
            <person name="Qiu H."/>
            <person name="Shu S."/>
            <person name="Singer J.T."/>
            <person name="Smith A.G."/>
            <person name="Sprecher B.N."/>
            <person name="Wagner V."/>
            <person name="Wang W."/>
            <person name="Wang Z.-Y."/>
            <person name="Yan J."/>
            <person name="Yarish C."/>
            <person name="Zoeuner-Riek S."/>
            <person name="Zhuang Y."/>
            <person name="Zou Y."/>
            <person name="Lindquist E.A."/>
            <person name="Grimwood J."/>
            <person name="Barry K."/>
            <person name="Rokhsar D.S."/>
            <person name="Schmutz J."/>
            <person name="Stiller J.W."/>
            <person name="Grossman A.R."/>
            <person name="Prochnik S.E."/>
        </authorList>
    </citation>
    <scope>NUCLEOTIDE SEQUENCE [LARGE SCALE GENOMIC DNA]</scope>
    <source>
        <strain evidence="2">4086291</strain>
    </source>
</reference>
<evidence type="ECO:0000256" key="1">
    <source>
        <dbReference type="SAM" id="MobiDB-lite"/>
    </source>
</evidence>